<dbReference type="InterPro" id="IPR023210">
    <property type="entry name" value="NADP_OxRdtase_dom"/>
</dbReference>
<dbReference type="Pfam" id="PF00248">
    <property type="entry name" value="Aldo_ket_red"/>
    <property type="match status" value="1"/>
</dbReference>
<dbReference type="RefSeq" id="WP_204909998.1">
    <property type="nucleotide sequence ID" value="NZ_BAAAYR010000004.1"/>
</dbReference>
<accession>A0ABP6Y1E9</accession>
<dbReference type="PANTHER" id="PTHR43625">
    <property type="entry name" value="AFLATOXIN B1 ALDEHYDE REDUCTASE"/>
    <property type="match status" value="1"/>
</dbReference>
<sequence length="334" mass="35618">MTTSSSTLGTRVLGRGDAALTVSTLGLGCMGMSEFYGTADESEAVRTIHRALDLGVSFLDTADMYGPFTNEKLVGGAIADRRDEVVLATKFGNVRDPDNPRNRRIDGSPAYVRSACDASLQRLGVDHIDLYYQHRVDKTVPIEETVGAMAELVTAGKVRHLGLSEASADTIRRAAATHPITALQTEYSLWTRDLEGGILPVLRELGIGLVPYSPLGRGFLTGTITSTDDLDPDDFRRHNPRFAGDALQANLAIVDAVRAVADAKGATPGQVALAWVLAQGDDVVPIPGTKRVRYLEENVAAASVVLSADDLARLDEAVPAAVGERYPDMSSIDA</sequence>
<dbReference type="PANTHER" id="PTHR43625:SF40">
    <property type="entry name" value="ALDO-KETO REDUCTASE YAKC [NADP(+)]"/>
    <property type="match status" value="1"/>
</dbReference>
<evidence type="ECO:0000313" key="4">
    <source>
        <dbReference type="Proteomes" id="UP001500767"/>
    </source>
</evidence>
<evidence type="ECO:0000256" key="1">
    <source>
        <dbReference type="ARBA" id="ARBA00023002"/>
    </source>
</evidence>
<gene>
    <name evidence="3" type="ORF">GCM10022197_32700</name>
</gene>
<dbReference type="CDD" id="cd19076">
    <property type="entry name" value="AKR_AKR13A_13D"/>
    <property type="match status" value="1"/>
</dbReference>
<organism evidence="3 4">
    <name type="scientific">Microlunatus spumicola</name>
    <dbReference type="NCBI Taxonomy" id="81499"/>
    <lineage>
        <taxon>Bacteria</taxon>
        <taxon>Bacillati</taxon>
        <taxon>Actinomycetota</taxon>
        <taxon>Actinomycetes</taxon>
        <taxon>Propionibacteriales</taxon>
        <taxon>Propionibacteriaceae</taxon>
        <taxon>Microlunatus</taxon>
    </lineage>
</organism>
<evidence type="ECO:0000313" key="3">
    <source>
        <dbReference type="EMBL" id="GAA3573364.1"/>
    </source>
</evidence>
<keyword evidence="1" id="KW-0560">Oxidoreductase</keyword>
<dbReference type="EMBL" id="BAAAYR010000004">
    <property type="protein sequence ID" value="GAA3573364.1"/>
    <property type="molecule type" value="Genomic_DNA"/>
</dbReference>
<name>A0ABP6Y1E9_9ACTN</name>
<comment type="caution">
    <text evidence="3">The sequence shown here is derived from an EMBL/GenBank/DDBJ whole genome shotgun (WGS) entry which is preliminary data.</text>
</comment>
<feature type="domain" description="NADP-dependent oxidoreductase" evidence="2">
    <location>
        <begin position="25"/>
        <end position="317"/>
    </location>
</feature>
<dbReference type="Gene3D" id="3.20.20.100">
    <property type="entry name" value="NADP-dependent oxidoreductase domain"/>
    <property type="match status" value="1"/>
</dbReference>
<dbReference type="SUPFAM" id="SSF51430">
    <property type="entry name" value="NAD(P)-linked oxidoreductase"/>
    <property type="match status" value="1"/>
</dbReference>
<dbReference type="InterPro" id="IPR050791">
    <property type="entry name" value="Aldo-Keto_reductase"/>
</dbReference>
<dbReference type="Proteomes" id="UP001500767">
    <property type="component" value="Unassembled WGS sequence"/>
</dbReference>
<evidence type="ECO:0000259" key="2">
    <source>
        <dbReference type="Pfam" id="PF00248"/>
    </source>
</evidence>
<protein>
    <submittedName>
        <fullName evidence="3">Aldo/keto reductase</fullName>
    </submittedName>
</protein>
<proteinExistence type="predicted"/>
<reference evidence="4" key="1">
    <citation type="journal article" date="2019" name="Int. J. Syst. Evol. Microbiol.">
        <title>The Global Catalogue of Microorganisms (GCM) 10K type strain sequencing project: providing services to taxonomists for standard genome sequencing and annotation.</title>
        <authorList>
            <consortium name="The Broad Institute Genomics Platform"/>
            <consortium name="The Broad Institute Genome Sequencing Center for Infectious Disease"/>
            <person name="Wu L."/>
            <person name="Ma J."/>
        </authorList>
    </citation>
    <scope>NUCLEOTIDE SEQUENCE [LARGE SCALE GENOMIC DNA]</scope>
    <source>
        <strain evidence="4">JCM 16540</strain>
    </source>
</reference>
<keyword evidence="4" id="KW-1185">Reference proteome</keyword>
<dbReference type="InterPro" id="IPR036812">
    <property type="entry name" value="NAD(P)_OxRdtase_dom_sf"/>
</dbReference>